<evidence type="ECO:0000313" key="1">
    <source>
        <dbReference type="EMBL" id="KAJ8300434.1"/>
    </source>
</evidence>
<comment type="caution">
    <text evidence="1">The sequence shown here is derived from an EMBL/GenBank/DDBJ whole genome shotgun (WGS) entry which is preliminary data.</text>
</comment>
<sequence>MENSEMGAVSSTWCKQTAINVGNLKDIHQSIRVLNLEAKIDRKPTLIDESSTSVLKYRTPNFSTSWEFPELTSGHQSMISDCDGHHYPWYGSRNETIIFEGPCKMYQSANIAMNDNFHPHVTWRNPAKRGQTDPNLTHIIRDQTFYVWLVAWNMTTHKAYILKTVRWNMMLEIEVDPKKPLGQRAHLISEPIVKQPTVLAENIPIPRCALMPPNANSAQMLVWRPVAGQPVCIIPPVWKKGVPVEEQVLQYDSTLCKL</sequence>
<evidence type="ECO:0000313" key="2">
    <source>
        <dbReference type="Proteomes" id="UP001217089"/>
    </source>
</evidence>
<keyword evidence="2" id="KW-1185">Reference proteome</keyword>
<dbReference type="InterPro" id="IPR029638">
    <property type="entry name" value="FAM78"/>
</dbReference>
<accession>A0ABQ9E7U0</accession>
<proteinExistence type="predicted"/>
<dbReference type="Proteomes" id="UP001217089">
    <property type="component" value="Unassembled WGS sequence"/>
</dbReference>
<name>A0ABQ9E7U0_TEGGR</name>
<dbReference type="EMBL" id="JARBDR010000919">
    <property type="protein sequence ID" value="KAJ8300434.1"/>
    <property type="molecule type" value="Genomic_DNA"/>
</dbReference>
<reference evidence="1 2" key="1">
    <citation type="submission" date="2022-12" db="EMBL/GenBank/DDBJ databases">
        <title>Chromosome-level genome of Tegillarca granosa.</title>
        <authorList>
            <person name="Kim J."/>
        </authorList>
    </citation>
    <scope>NUCLEOTIDE SEQUENCE [LARGE SCALE GENOMIC DNA]</scope>
    <source>
        <strain evidence="1">Teg-2019</strain>
        <tissue evidence="1">Adductor muscle</tissue>
    </source>
</reference>
<dbReference type="PANTHER" id="PTHR31655:SF7">
    <property type="entry name" value="PROTEIN FAM78A"/>
    <property type="match status" value="1"/>
</dbReference>
<organism evidence="1 2">
    <name type="scientific">Tegillarca granosa</name>
    <name type="common">Malaysian cockle</name>
    <name type="synonym">Anadara granosa</name>
    <dbReference type="NCBI Taxonomy" id="220873"/>
    <lineage>
        <taxon>Eukaryota</taxon>
        <taxon>Metazoa</taxon>
        <taxon>Spiralia</taxon>
        <taxon>Lophotrochozoa</taxon>
        <taxon>Mollusca</taxon>
        <taxon>Bivalvia</taxon>
        <taxon>Autobranchia</taxon>
        <taxon>Pteriomorphia</taxon>
        <taxon>Arcoida</taxon>
        <taxon>Arcoidea</taxon>
        <taxon>Arcidae</taxon>
        <taxon>Tegillarca</taxon>
    </lineage>
</organism>
<protein>
    <submittedName>
        <fullName evidence="1">Uncharacterized protein</fullName>
    </submittedName>
</protein>
<dbReference type="PANTHER" id="PTHR31655">
    <property type="entry name" value="PROTEIN FAM78A"/>
    <property type="match status" value="1"/>
</dbReference>
<gene>
    <name evidence="1" type="ORF">KUTeg_021953</name>
</gene>